<evidence type="ECO:0000256" key="4">
    <source>
        <dbReference type="ARBA" id="ARBA00022438"/>
    </source>
</evidence>
<evidence type="ECO:0000256" key="6">
    <source>
        <dbReference type="ARBA" id="ARBA00022670"/>
    </source>
</evidence>
<dbReference type="GO" id="GO:0005737">
    <property type="term" value="C:cytoplasm"/>
    <property type="evidence" value="ECO:0007669"/>
    <property type="project" value="UniProtKB-SubCell"/>
</dbReference>
<dbReference type="GO" id="GO:0004177">
    <property type="term" value="F:aminopeptidase activity"/>
    <property type="evidence" value="ECO:0007669"/>
    <property type="project" value="UniProtKB-UniRule"/>
</dbReference>
<dbReference type="PRINTS" id="PR00111">
    <property type="entry name" value="ABHYDROLASE"/>
</dbReference>
<keyword evidence="6 8" id="KW-0645">Protease</keyword>
<dbReference type="NCBIfam" id="TIGR01249">
    <property type="entry name" value="pro_imino_pep_1"/>
    <property type="match status" value="1"/>
</dbReference>
<dbReference type="PIRSF" id="PIRSF006431">
    <property type="entry name" value="Pept_S33"/>
    <property type="match status" value="1"/>
</dbReference>
<dbReference type="InterPro" id="IPR005944">
    <property type="entry name" value="Pro_iminopeptidase"/>
</dbReference>
<dbReference type="PRINTS" id="PR00793">
    <property type="entry name" value="PROAMNOPTASE"/>
</dbReference>
<keyword evidence="4 8" id="KW-0031">Aminopeptidase</keyword>
<dbReference type="Proteomes" id="UP000523079">
    <property type="component" value="Unassembled WGS sequence"/>
</dbReference>
<dbReference type="PANTHER" id="PTHR43722:SF1">
    <property type="entry name" value="PROLINE IMINOPEPTIDASE"/>
    <property type="match status" value="1"/>
</dbReference>
<evidence type="ECO:0000256" key="9">
    <source>
        <dbReference type="PIRSR" id="PIRSR006431-1"/>
    </source>
</evidence>
<comment type="similarity">
    <text evidence="3 8 10">Belongs to the peptidase S33 family.</text>
</comment>
<dbReference type="Pfam" id="PF00561">
    <property type="entry name" value="Abhydrolase_1"/>
    <property type="match status" value="1"/>
</dbReference>
<evidence type="ECO:0000256" key="7">
    <source>
        <dbReference type="ARBA" id="ARBA00022801"/>
    </source>
</evidence>
<dbReference type="GO" id="GO:0006508">
    <property type="term" value="P:proteolysis"/>
    <property type="evidence" value="ECO:0007669"/>
    <property type="project" value="UniProtKB-KW"/>
</dbReference>
<evidence type="ECO:0000256" key="3">
    <source>
        <dbReference type="ARBA" id="ARBA00010088"/>
    </source>
</evidence>
<reference evidence="12 13" key="1">
    <citation type="submission" date="2020-07" db="EMBL/GenBank/DDBJ databases">
        <title>Sequencing the genomes of 1000 actinobacteria strains.</title>
        <authorList>
            <person name="Klenk H.-P."/>
        </authorList>
    </citation>
    <scope>NUCLEOTIDE SEQUENCE [LARGE SCALE GENOMIC DNA]</scope>
    <source>
        <strain evidence="12 13">DSM 100723</strain>
    </source>
</reference>
<evidence type="ECO:0000256" key="5">
    <source>
        <dbReference type="ARBA" id="ARBA00022490"/>
    </source>
</evidence>
<dbReference type="InterPro" id="IPR029058">
    <property type="entry name" value="AB_hydrolase_fold"/>
</dbReference>
<evidence type="ECO:0000256" key="10">
    <source>
        <dbReference type="RuleBase" id="RU003421"/>
    </source>
</evidence>
<dbReference type="RefSeq" id="WP_182559322.1">
    <property type="nucleotide sequence ID" value="NZ_JACGWT010000002.1"/>
</dbReference>
<evidence type="ECO:0000259" key="11">
    <source>
        <dbReference type="Pfam" id="PF00561"/>
    </source>
</evidence>
<dbReference type="InterPro" id="IPR000073">
    <property type="entry name" value="AB_hydrolase_1"/>
</dbReference>
<feature type="active site" evidence="9">
    <location>
        <position position="274"/>
    </location>
</feature>
<keyword evidence="5 8" id="KW-0963">Cytoplasm</keyword>
<comment type="catalytic activity">
    <reaction evidence="1 8 10">
        <text>Release of N-terminal proline from a peptide.</text>
        <dbReference type="EC" id="3.4.11.5"/>
    </reaction>
</comment>
<keyword evidence="7 8" id="KW-0378">Hydrolase</keyword>
<evidence type="ECO:0000313" key="13">
    <source>
        <dbReference type="Proteomes" id="UP000523079"/>
    </source>
</evidence>
<dbReference type="EC" id="3.4.11.5" evidence="8 10"/>
<evidence type="ECO:0000256" key="2">
    <source>
        <dbReference type="ARBA" id="ARBA00004496"/>
    </source>
</evidence>
<accession>A0A7W3IR59</accession>
<comment type="subcellular location">
    <subcellularLocation>
        <location evidence="2 8">Cytoplasm</location>
    </subcellularLocation>
</comment>
<evidence type="ECO:0000313" key="12">
    <source>
        <dbReference type="EMBL" id="MBA8793751.1"/>
    </source>
</evidence>
<feature type="active site" description="Proton donor" evidence="9">
    <location>
        <position position="302"/>
    </location>
</feature>
<feature type="active site" description="Nucleophile" evidence="9">
    <location>
        <position position="113"/>
    </location>
</feature>
<gene>
    <name evidence="12" type="ORF">FHX74_001356</name>
</gene>
<comment type="caution">
    <text evidence="12">The sequence shown here is derived from an EMBL/GenBank/DDBJ whole genome shotgun (WGS) entry which is preliminary data.</text>
</comment>
<evidence type="ECO:0000256" key="1">
    <source>
        <dbReference type="ARBA" id="ARBA00001585"/>
    </source>
</evidence>
<dbReference type="InterPro" id="IPR002410">
    <property type="entry name" value="Peptidase_S33"/>
</dbReference>
<name>A0A7W3IR59_9ACTN</name>
<keyword evidence="13" id="KW-1185">Reference proteome</keyword>
<dbReference type="SUPFAM" id="SSF53474">
    <property type="entry name" value="alpha/beta-Hydrolases"/>
    <property type="match status" value="1"/>
</dbReference>
<dbReference type="Gene3D" id="3.40.50.1820">
    <property type="entry name" value="alpha/beta hydrolase"/>
    <property type="match status" value="1"/>
</dbReference>
<organism evidence="12 13">
    <name type="scientific">Microlunatus kandeliicorticis</name>
    <dbReference type="NCBI Taxonomy" id="1759536"/>
    <lineage>
        <taxon>Bacteria</taxon>
        <taxon>Bacillati</taxon>
        <taxon>Actinomycetota</taxon>
        <taxon>Actinomycetes</taxon>
        <taxon>Propionibacteriales</taxon>
        <taxon>Propionibacteriaceae</taxon>
        <taxon>Microlunatus</taxon>
    </lineage>
</organism>
<proteinExistence type="inferred from homology"/>
<feature type="domain" description="AB hydrolase-1" evidence="11">
    <location>
        <begin position="36"/>
        <end position="303"/>
    </location>
</feature>
<protein>
    <recommendedName>
        <fullName evidence="8 10">Proline iminopeptidase</fullName>
        <shortName evidence="8">PIP</shortName>
        <ecNumber evidence="8 10">3.4.11.5</ecNumber>
    </recommendedName>
    <alternativeName>
        <fullName evidence="8">Prolyl aminopeptidase</fullName>
    </alternativeName>
</protein>
<dbReference type="AlphaFoldDB" id="A0A7W3IR59"/>
<evidence type="ECO:0000256" key="8">
    <source>
        <dbReference type="PIRNR" id="PIRNR006431"/>
    </source>
</evidence>
<sequence>MPYPPIEPYATGMLDVGDQNAIFWECSGNPDGKPAVVLHGGPGSGLRPGPRKSFDPTRYRIVQYDQRGCGRSTPHASDPATDLGVNTTAHLVADLERLREHLGVDRWLVFGGSWGSTLALTYATRYPERVSELILIGVTTGRHSEIDWLYRGVRRFFPEAWERFRDAVPEELRGDGLDAFGLLRGYTRLMDDPDREVRARAAAAWCAWEDAVLSTEEYGSPTAYSDRIGDDRLAFVRICAHYFSHRVFLPDDVIFDRADRLAGIPGVMLHGRADLSGPAVNAWELSRLWPDAELTVFGGAGHKGNEAMGAALLAATDRFR</sequence>
<dbReference type="PANTHER" id="PTHR43722">
    <property type="entry name" value="PROLINE IMINOPEPTIDASE"/>
    <property type="match status" value="1"/>
</dbReference>
<dbReference type="EMBL" id="JACGWT010000002">
    <property type="protein sequence ID" value="MBA8793751.1"/>
    <property type="molecule type" value="Genomic_DNA"/>
</dbReference>